<dbReference type="Gene3D" id="2.40.170.20">
    <property type="entry name" value="TonB-dependent receptor, beta-barrel domain"/>
    <property type="match status" value="1"/>
</dbReference>
<dbReference type="AlphaFoldDB" id="A0A6A8AE39"/>
<evidence type="ECO:0000256" key="2">
    <source>
        <dbReference type="ARBA" id="ARBA00009810"/>
    </source>
</evidence>
<evidence type="ECO:0000256" key="3">
    <source>
        <dbReference type="ARBA" id="ARBA00022448"/>
    </source>
</evidence>
<evidence type="ECO:0000259" key="17">
    <source>
        <dbReference type="Pfam" id="PF07715"/>
    </source>
</evidence>
<name>A0A6A8AE39_9HYPH</name>
<evidence type="ECO:0000313" key="19">
    <source>
        <dbReference type="Proteomes" id="UP000435138"/>
    </source>
</evidence>
<proteinExistence type="inferred from homology"/>
<evidence type="ECO:0000256" key="5">
    <source>
        <dbReference type="ARBA" id="ARBA00022496"/>
    </source>
</evidence>
<keyword evidence="7" id="KW-0732">Signal</keyword>
<dbReference type="CDD" id="cd01347">
    <property type="entry name" value="ligand_gated_channel"/>
    <property type="match status" value="1"/>
</dbReference>
<keyword evidence="19" id="KW-1185">Reference proteome</keyword>
<evidence type="ECO:0000256" key="10">
    <source>
        <dbReference type="ARBA" id="ARBA00023077"/>
    </source>
</evidence>
<keyword evidence="9" id="KW-0406">Ion transport</keyword>
<protein>
    <submittedName>
        <fullName evidence="18">TonB-dependent siderophore receptor</fullName>
    </submittedName>
</protein>
<dbReference type="InterPro" id="IPR010105">
    <property type="entry name" value="TonB_sidphr_rcpt"/>
</dbReference>
<sequence length="712" mass="77719">MTYRFTSPTSVTIFNPTVTATSSSGGATTLQPIIVQADAEAGWGPVEGFVATRSLTATKTDTPLLETPQAISVVSADQIEAQNATSVGATLRYTSGVNGETTGAADTRYGGLAIRGFDMNSEAFFRDGLKLPGTAYSDFQTLDPYGAERIEVLKGPSSILYGQNGPGGLVNYVSKRPTTETIREVSIQGGSFGRVETHFDLGGAIGEGSDWSYRLTGVGRSSGSQVDFVDDDRFFIAPALTYSPDKDTSLTILGNYQRDRAGWGLQFMPALGTVFSNDGRKIPVDRFLGERDFDHYNTSQASIGYLFEHSFSEDLTVRQNVRYSHLSNDQEIVYGGGYLGDPADGTLARYSDKGQSKLNTFAIDNQLQYEFDTGPVEHTLLAGLDYRWTRFADKSDYYDADPINVFDPVYSGAPTFGGNTRDAVTSQHQVGIYLQDQIKIDRWSFAFGGRYDWASTEVDDHLSGGNADKSASDFSSRAGVVYTFDNGIAPYLSYTESFSQPLDVDADGALFEPETGRQWEAGVKYQPTGFDSFFTASVFHLVRDNVIRYDAVGGSFAAVQTGQITSQGFELEGVASLTDRFNLRLAYTYLDVEITKDPNGGNQGRWPTTIPRHTASLWGDYRINDGSVLDGLGFGLGARYVGSTFGDDANSFKVPAAVVFDAAVSFKRDNYELLLNASNLFDKEYVASCFNDSFGCFYAEGRRVMAKATIRW</sequence>
<keyword evidence="4 14" id="KW-1134">Transmembrane beta strand</keyword>
<dbReference type="Proteomes" id="UP000435138">
    <property type="component" value="Unassembled WGS sequence"/>
</dbReference>
<dbReference type="InterPro" id="IPR000531">
    <property type="entry name" value="Beta-barrel_TonB"/>
</dbReference>
<comment type="caution">
    <text evidence="18">The sequence shown here is derived from an EMBL/GenBank/DDBJ whole genome shotgun (WGS) entry which is preliminary data.</text>
</comment>
<evidence type="ECO:0000256" key="12">
    <source>
        <dbReference type="ARBA" id="ARBA00023170"/>
    </source>
</evidence>
<comment type="subcellular location">
    <subcellularLocation>
        <location evidence="1 14">Cell outer membrane</location>
        <topology evidence="1 14">Multi-pass membrane protein</topology>
    </subcellularLocation>
</comment>
<gene>
    <name evidence="18" type="ORF">GAO09_23680</name>
</gene>
<dbReference type="GO" id="GO:0009279">
    <property type="term" value="C:cell outer membrane"/>
    <property type="evidence" value="ECO:0007669"/>
    <property type="project" value="UniProtKB-SubCell"/>
</dbReference>
<dbReference type="GO" id="GO:0015891">
    <property type="term" value="P:siderophore transport"/>
    <property type="evidence" value="ECO:0007669"/>
    <property type="project" value="InterPro"/>
</dbReference>
<keyword evidence="6 14" id="KW-0812">Transmembrane</keyword>
<keyword evidence="13 14" id="KW-0998">Cell outer membrane</keyword>
<keyword evidence="8" id="KW-0408">Iron</keyword>
<dbReference type="InterPro" id="IPR036942">
    <property type="entry name" value="Beta-barrel_TonB_sf"/>
</dbReference>
<dbReference type="Pfam" id="PF07715">
    <property type="entry name" value="Plug"/>
    <property type="match status" value="1"/>
</dbReference>
<dbReference type="SUPFAM" id="SSF56935">
    <property type="entry name" value="Porins"/>
    <property type="match status" value="1"/>
</dbReference>
<dbReference type="InterPro" id="IPR037066">
    <property type="entry name" value="Plug_dom_sf"/>
</dbReference>
<evidence type="ECO:0000256" key="9">
    <source>
        <dbReference type="ARBA" id="ARBA00023065"/>
    </source>
</evidence>
<accession>A0A6A8AE39</accession>
<evidence type="ECO:0000256" key="4">
    <source>
        <dbReference type="ARBA" id="ARBA00022452"/>
    </source>
</evidence>
<keyword evidence="3 14" id="KW-0813">Transport</keyword>
<organism evidence="18 19">
    <name type="scientific">Endobacterium cereale</name>
    <dbReference type="NCBI Taxonomy" id="2663029"/>
    <lineage>
        <taxon>Bacteria</taxon>
        <taxon>Pseudomonadati</taxon>
        <taxon>Pseudomonadota</taxon>
        <taxon>Alphaproteobacteria</taxon>
        <taxon>Hyphomicrobiales</taxon>
        <taxon>Rhizobiaceae</taxon>
        <taxon>Endobacterium</taxon>
    </lineage>
</organism>
<dbReference type="PANTHER" id="PTHR32552:SF68">
    <property type="entry name" value="FERRICHROME OUTER MEMBRANE TRANSPORTER_PHAGE RECEPTOR"/>
    <property type="match status" value="1"/>
</dbReference>
<evidence type="ECO:0000256" key="6">
    <source>
        <dbReference type="ARBA" id="ARBA00022692"/>
    </source>
</evidence>
<keyword evidence="11 14" id="KW-0472">Membrane</keyword>
<keyword evidence="12 18" id="KW-0675">Receptor</keyword>
<feature type="domain" description="TonB-dependent receptor plug" evidence="17">
    <location>
        <begin position="64"/>
        <end position="168"/>
    </location>
</feature>
<evidence type="ECO:0000256" key="11">
    <source>
        <dbReference type="ARBA" id="ARBA00023136"/>
    </source>
</evidence>
<dbReference type="FunFam" id="2.170.130.10:FF:000001">
    <property type="entry name" value="Catecholate siderophore TonB-dependent receptor"/>
    <property type="match status" value="1"/>
</dbReference>
<evidence type="ECO:0000256" key="7">
    <source>
        <dbReference type="ARBA" id="ARBA00022729"/>
    </source>
</evidence>
<evidence type="ECO:0000256" key="14">
    <source>
        <dbReference type="PROSITE-ProRule" id="PRU01360"/>
    </source>
</evidence>
<dbReference type="InterPro" id="IPR039426">
    <property type="entry name" value="TonB-dep_rcpt-like"/>
</dbReference>
<reference evidence="18 19" key="1">
    <citation type="submission" date="2019-11" db="EMBL/GenBank/DDBJ databases">
        <title>Genome analysis of Rhizobacterium cereale a novel genus and species isolated from maize roots in North Spain.</title>
        <authorList>
            <person name="Menendez E."/>
            <person name="Flores-Felix J.D."/>
            <person name="Ramirez-Bahena M.-H."/>
            <person name="Igual J.M."/>
            <person name="Garcia-Fraile P."/>
            <person name="Peix A."/>
            <person name="Velazquez E."/>
        </authorList>
    </citation>
    <scope>NUCLEOTIDE SEQUENCE [LARGE SCALE GENOMIC DNA]</scope>
    <source>
        <strain evidence="18 19">RZME27</strain>
    </source>
</reference>
<evidence type="ECO:0000313" key="18">
    <source>
        <dbReference type="EMBL" id="MQY49039.1"/>
    </source>
</evidence>
<comment type="similarity">
    <text evidence="2 14 15">Belongs to the TonB-dependent receptor family.</text>
</comment>
<dbReference type="Pfam" id="PF00593">
    <property type="entry name" value="TonB_dep_Rec_b-barrel"/>
    <property type="match status" value="1"/>
</dbReference>
<dbReference type="NCBIfam" id="TIGR01783">
    <property type="entry name" value="TonB-siderophor"/>
    <property type="match status" value="1"/>
</dbReference>
<dbReference type="PROSITE" id="PS52016">
    <property type="entry name" value="TONB_DEPENDENT_REC_3"/>
    <property type="match status" value="1"/>
</dbReference>
<evidence type="ECO:0000256" key="8">
    <source>
        <dbReference type="ARBA" id="ARBA00023004"/>
    </source>
</evidence>
<dbReference type="GO" id="GO:0038023">
    <property type="term" value="F:signaling receptor activity"/>
    <property type="evidence" value="ECO:0007669"/>
    <property type="project" value="InterPro"/>
</dbReference>
<feature type="domain" description="TonB-dependent receptor-like beta-barrel" evidence="16">
    <location>
        <begin position="244"/>
        <end position="680"/>
    </location>
</feature>
<evidence type="ECO:0000256" key="15">
    <source>
        <dbReference type="RuleBase" id="RU003357"/>
    </source>
</evidence>
<keyword evidence="10 15" id="KW-0798">TonB box</keyword>
<dbReference type="InterPro" id="IPR012910">
    <property type="entry name" value="Plug_dom"/>
</dbReference>
<keyword evidence="5" id="KW-0410">Iron transport</keyword>
<evidence type="ECO:0000256" key="1">
    <source>
        <dbReference type="ARBA" id="ARBA00004571"/>
    </source>
</evidence>
<dbReference type="Gene3D" id="2.170.130.10">
    <property type="entry name" value="TonB-dependent receptor, plug domain"/>
    <property type="match status" value="1"/>
</dbReference>
<dbReference type="FunFam" id="2.40.170.20:FF:000005">
    <property type="entry name" value="TonB-dependent siderophore receptor"/>
    <property type="match status" value="1"/>
</dbReference>
<dbReference type="GO" id="GO:0015344">
    <property type="term" value="F:siderophore uptake transmembrane transporter activity"/>
    <property type="evidence" value="ECO:0007669"/>
    <property type="project" value="TreeGrafter"/>
</dbReference>
<evidence type="ECO:0000259" key="16">
    <source>
        <dbReference type="Pfam" id="PF00593"/>
    </source>
</evidence>
<dbReference type="PANTHER" id="PTHR32552">
    <property type="entry name" value="FERRICHROME IRON RECEPTOR-RELATED"/>
    <property type="match status" value="1"/>
</dbReference>
<evidence type="ECO:0000256" key="13">
    <source>
        <dbReference type="ARBA" id="ARBA00023237"/>
    </source>
</evidence>
<dbReference type="EMBL" id="WIXI01000050">
    <property type="protein sequence ID" value="MQY49039.1"/>
    <property type="molecule type" value="Genomic_DNA"/>
</dbReference>